<dbReference type="NCBIfam" id="TIGR04296">
    <property type="entry name" value="PEFG-CTERM"/>
    <property type="match status" value="1"/>
</dbReference>
<protein>
    <recommendedName>
        <fullName evidence="4">PEFG-CTERM sorting domain-containing protein</fullName>
    </recommendedName>
</protein>
<keyword evidence="1" id="KW-1133">Transmembrane helix</keyword>
<dbReference type="KEGG" id="csy:CENSYa_1570"/>
<feature type="transmembrane region" description="Helical" evidence="1">
    <location>
        <begin position="257"/>
        <end position="277"/>
    </location>
</feature>
<evidence type="ECO:0008006" key="4">
    <source>
        <dbReference type="Google" id="ProtNLM"/>
    </source>
</evidence>
<proteinExistence type="predicted"/>
<name>A0RXX3_CENSY</name>
<keyword evidence="1" id="KW-0472">Membrane</keyword>
<dbReference type="STRING" id="414004.CENSYa_1570"/>
<gene>
    <name evidence="2" type="ordered locus">CENSYa_1570</name>
</gene>
<organism evidence="2 3">
    <name type="scientific">Cenarchaeum symbiosum (strain A)</name>
    <dbReference type="NCBI Taxonomy" id="414004"/>
    <lineage>
        <taxon>Archaea</taxon>
        <taxon>Nitrososphaerota</taxon>
        <taxon>Candidatus Cenarchaeales</taxon>
        <taxon>Candidatus Cenarchaeaceae</taxon>
        <taxon>Candidatus Cenarchaeum</taxon>
    </lineage>
</organism>
<accession>A0RXX3</accession>
<dbReference type="Proteomes" id="UP000000758">
    <property type="component" value="Chromosome"/>
</dbReference>
<dbReference type="HOGENOM" id="CLU_088139_0_0_2"/>
<dbReference type="EnsemblBacteria" id="ABK78190">
    <property type="protein sequence ID" value="ABK78190"/>
    <property type="gene ID" value="CENSYa_1570"/>
</dbReference>
<dbReference type="EMBL" id="DP000238">
    <property type="protein sequence ID" value="ABK78190.1"/>
    <property type="molecule type" value="Genomic_DNA"/>
</dbReference>
<keyword evidence="3" id="KW-1185">Reference proteome</keyword>
<evidence type="ECO:0000313" key="2">
    <source>
        <dbReference type="EMBL" id="ABK78190.1"/>
    </source>
</evidence>
<evidence type="ECO:0000256" key="1">
    <source>
        <dbReference type="SAM" id="Phobius"/>
    </source>
</evidence>
<evidence type="ECO:0000313" key="3">
    <source>
        <dbReference type="Proteomes" id="UP000000758"/>
    </source>
</evidence>
<keyword evidence="1" id="KW-0812">Transmembrane</keyword>
<dbReference type="InterPro" id="IPR027560">
    <property type="entry name" value="PEFG-CTERM"/>
</dbReference>
<reference evidence="2 3" key="1">
    <citation type="journal article" date="2006" name="Proc. Natl. Acad. Sci. U.S.A.">
        <title>Genomic analysis of the uncultivated marine crenarchaeote Cenarchaeum symbiosum.</title>
        <authorList>
            <person name="Hallam S.J."/>
            <person name="Konstantinidis K.T."/>
            <person name="Putnam N."/>
            <person name="Schleper C."/>
            <person name="Watanabe Y."/>
            <person name="Sugahara J."/>
            <person name="Preston C."/>
            <person name="de la Torre J."/>
            <person name="Richardson P.M."/>
            <person name="DeLong E.F."/>
        </authorList>
    </citation>
    <scope>NUCLEOTIDE SEQUENCE [LARGE SCALE GENOMIC DNA]</scope>
    <source>
        <strain evidence="3">A</strain>
    </source>
</reference>
<sequence length="287" mass="30363">MNVRNMYALAALVALAGTASVPVLAQFEELPPACPDCEGDVRDLALMDRLRDVPITVWSDKTMYGHDSTITVNGQVAHVKPGTPVTLRVISPLNNLVSVEQIDVNSDGSFATDLRASGDLWKYDGTYTIRVQYGQGIDDKLLISLDGGITGDGDSRSACSSSEVAAGDQCIPFRIMGGDVTGADINVEDRSVTIRISSSTGGELILSPSSDTIDGIYLVLVDGQEEDADIDGNRVTVTFPAGATEVELVGTFVIPEFGTVAVLVLAVSIVSIIAVSARSRFGIMRTY</sequence>
<dbReference type="AlphaFoldDB" id="A0RXX3"/>